<dbReference type="PANTHER" id="PTHR30023:SF0">
    <property type="entry name" value="PENICILLIN-SENSITIVE CARBOXYPEPTIDASE A"/>
    <property type="match status" value="1"/>
</dbReference>
<dbReference type="RefSeq" id="WP_341424212.1">
    <property type="nucleotide sequence ID" value="NZ_JBBUTG010000001.1"/>
</dbReference>
<keyword evidence="3" id="KW-0121">Carboxypeptidase</keyword>
<dbReference type="GO" id="GO:0009002">
    <property type="term" value="F:serine-type D-Ala-D-Ala carboxypeptidase activity"/>
    <property type="evidence" value="ECO:0007669"/>
    <property type="project" value="UniProtKB-EC"/>
</dbReference>
<dbReference type="Gene3D" id="3.50.80.20">
    <property type="entry name" value="D-Ala-D-Ala carboxypeptidase C, peptidase S13"/>
    <property type="match status" value="1"/>
</dbReference>
<dbReference type="Proteomes" id="UP001371218">
    <property type="component" value="Unassembled WGS sequence"/>
</dbReference>
<dbReference type="EC" id="3.4.16.4" evidence="3"/>
<dbReference type="InterPro" id="IPR012338">
    <property type="entry name" value="Beta-lactam/transpept-like"/>
</dbReference>
<evidence type="ECO:0000313" key="3">
    <source>
        <dbReference type="EMBL" id="MEK8029323.1"/>
    </source>
</evidence>
<dbReference type="PRINTS" id="PR00922">
    <property type="entry name" value="DADACBPTASE3"/>
</dbReference>
<dbReference type="Gene3D" id="3.40.710.10">
    <property type="entry name" value="DD-peptidase/beta-lactamase superfamily"/>
    <property type="match status" value="2"/>
</dbReference>
<keyword evidence="4" id="KW-1185">Reference proteome</keyword>
<dbReference type="SUPFAM" id="SSF56601">
    <property type="entry name" value="beta-lactamase/transpeptidase-like"/>
    <property type="match status" value="1"/>
</dbReference>
<dbReference type="EMBL" id="JBBUTG010000001">
    <property type="protein sequence ID" value="MEK8029323.1"/>
    <property type="molecule type" value="Genomic_DNA"/>
</dbReference>
<sequence length="507" mass="55120">MWWDDRNCARASTWPGRRRGLRLGAGLVLGAGLPWAFASTRPAPGAPALARPSVGESLLRGCGLPGANVGAYARALDSDTPLVSLNPEKPFQLASTTKLVTAMAALDLLGPHFRWRTMAFTRGTLLRGRLLGDLWIVGGGNAYLRTQDLQVWMAEWRKLGLREIIGDIVLDRFAFQLTEHDHENTPVPAADRPHHMWPDALTLDEGRLKVRLNPSRDGRPEVQLEPPLAGVRIEPSRLGGSGCTAWAQWSDTPRDAEPLIRVQGSLGPRCGSREWVLAPLPHAEFTTRAIAGLWRQSGGQLHGRVIDKSHPDRRSLIPEGADGEPQLPFATHISPPLPQLLREINKTSDNLAARNLMLALSRGFPHRPATLPAAQARMREWLTKQGLGPGDIEIENGSGLSRAEKAKPRAFVDLLAKAWHARQAAALIDSLPVAGVDGTLEHRMTRGAATGQAHLKTGTLLDTRALAGYVKARSGKVYAVTALVNHPEAARATPSLDAFIEWLARAN</sequence>
<protein>
    <submittedName>
        <fullName evidence="3">D-alanyl-D-alanine carboxypeptidase/D-alanyl-D-alanine-endopeptidase</fullName>
        <ecNumber evidence="3">3.4.16.4</ecNumber>
    </submittedName>
</protein>
<dbReference type="NCBIfam" id="TIGR00666">
    <property type="entry name" value="PBP4"/>
    <property type="match status" value="1"/>
</dbReference>
<comment type="similarity">
    <text evidence="1">Belongs to the peptidase S13 family.</text>
</comment>
<dbReference type="PANTHER" id="PTHR30023">
    <property type="entry name" value="D-ALANYL-D-ALANINE CARBOXYPEPTIDASE"/>
    <property type="match status" value="1"/>
</dbReference>
<keyword evidence="2 3" id="KW-0378">Hydrolase</keyword>
<dbReference type="InterPro" id="IPR000667">
    <property type="entry name" value="Peptidase_S13"/>
</dbReference>
<dbReference type="Pfam" id="PF02113">
    <property type="entry name" value="Peptidase_S13"/>
    <property type="match status" value="1"/>
</dbReference>
<reference evidence="3 4" key="1">
    <citation type="submission" date="2024-04" db="EMBL/GenBank/DDBJ databases">
        <title>Novel species of the genus Ideonella isolated from streams.</title>
        <authorList>
            <person name="Lu H."/>
        </authorList>
    </citation>
    <scope>NUCLEOTIDE SEQUENCE [LARGE SCALE GENOMIC DNA]</scope>
    <source>
        <strain evidence="3 4">DXS29W</strain>
    </source>
</reference>
<keyword evidence="3" id="KW-0645">Protease</keyword>
<accession>A0ABU9BLF7</accession>
<evidence type="ECO:0000256" key="1">
    <source>
        <dbReference type="ARBA" id="ARBA00006096"/>
    </source>
</evidence>
<evidence type="ECO:0000256" key="2">
    <source>
        <dbReference type="ARBA" id="ARBA00022801"/>
    </source>
</evidence>
<name>A0ABU9BLF7_9BURK</name>
<evidence type="ECO:0000313" key="4">
    <source>
        <dbReference type="Proteomes" id="UP001371218"/>
    </source>
</evidence>
<gene>
    <name evidence="3" type="primary">dacB</name>
    <name evidence="3" type="ORF">AACH06_00700</name>
</gene>
<comment type="caution">
    <text evidence="3">The sequence shown here is derived from an EMBL/GenBank/DDBJ whole genome shotgun (WGS) entry which is preliminary data.</text>
</comment>
<proteinExistence type="inferred from homology"/>
<organism evidence="3 4">
    <name type="scientific">Ideonella lacteola</name>
    <dbReference type="NCBI Taxonomy" id="2984193"/>
    <lineage>
        <taxon>Bacteria</taxon>
        <taxon>Pseudomonadati</taxon>
        <taxon>Pseudomonadota</taxon>
        <taxon>Betaproteobacteria</taxon>
        <taxon>Burkholderiales</taxon>
        <taxon>Sphaerotilaceae</taxon>
        <taxon>Ideonella</taxon>
    </lineage>
</organism>